<dbReference type="KEGG" id="vg:28378642"/>
<accession>A0A160DEQ7</accession>
<sequence length="58" mass="6557">MARHMATNNRLELTPNLVSIFDQWDDVIHGELGGSLPYSNNGRHRRPEWGVSLVKLSA</sequence>
<protein>
    <submittedName>
        <fullName evidence="1">Uncharacterized protein</fullName>
    </submittedName>
</protein>
<dbReference type="RefSeq" id="YP_009269297.1">
    <property type="nucleotide sequence ID" value="NC_030696.1"/>
</dbReference>
<evidence type="ECO:0000313" key="1">
    <source>
        <dbReference type="EMBL" id="ANA86339.1"/>
    </source>
</evidence>
<keyword evidence="2" id="KW-1185">Reference proteome</keyword>
<proteinExistence type="predicted"/>
<dbReference type="Proteomes" id="UP000201458">
    <property type="component" value="Segment"/>
</dbReference>
<organism evidence="1 2">
    <name type="scientific">Gordonia phage Smoothie</name>
    <dbReference type="NCBI Taxonomy" id="1838078"/>
    <lineage>
        <taxon>Viruses</taxon>
        <taxon>Duplodnaviria</taxon>
        <taxon>Heunggongvirae</taxon>
        <taxon>Uroviricota</taxon>
        <taxon>Caudoviricetes</taxon>
        <taxon>Smoothievirus</taxon>
        <taxon>Smoothievirus smoothie</taxon>
    </lineage>
</organism>
<dbReference type="GeneID" id="28378642"/>
<reference evidence="1 2" key="1">
    <citation type="submission" date="2016-03" db="EMBL/GenBank/DDBJ databases">
        <authorList>
            <person name="Montgomery M.T."/>
            <person name="Guerrero C.A."/>
            <person name="Mavrich T.N."/>
            <person name="Pope W.H."/>
            <person name="Garlena R.A."/>
            <person name="Russell D.A."/>
            <person name="Jacobs-Sera D."/>
            <person name="Hendrix R.W."/>
            <person name="Hatfull G.F."/>
        </authorList>
    </citation>
    <scope>NUCLEOTIDE SEQUENCE [LARGE SCALE GENOMIC DNA]</scope>
</reference>
<evidence type="ECO:0000313" key="2">
    <source>
        <dbReference type="Proteomes" id="UP000201458"/>
    </source>
</evidence>
<dbReference type="EMBL" id="KU998244">
    <property type="protein sequence ID" value="ANA86339.1"/>
    <property type="molecule type" value="Genomic_DNA"/>
</dbReference>
<name>A0A160DEQ7_9CAUD</name>
<gene>
    <name evidence="1" type="primary">184</name>
    <name evidence="1" type="ORF">PBI_SMOOTHIE_184</name>
</gene>